<dbReference type="AlphaFoldDB" id="A0A0P1ISC2"/>
<protein>
    <submittedName>
        <fullName evidence="1">Uncharacterized protein</fullName>
    </submittedName>
</protein>
<dbReference type="Proteomes" id="UP000051260">
    <property type="component" value="Unassembled WGS sequence"/>
</dbReference>
<keyword evidence="2" id="KW-1185">Reference proteome</keyword>
<name>A0A0P1ISC2_9RHOB</name>
<accession>A0A0P1ISC2</accession>
<dbReference type="EMBL" id="CYUD01000021">
    <property type="protein sequence ID" value="CUK18853.1"/>
    <property type="molecule type" value="Genomic_DNA"/>
</dbReference>
<reference evidence="2" key="1">
    <citation type="submission" date="2015-09" db="EMBL/GenBank/DDBJ databases">
        <authorList>
            <person name="Rodrigo-Torres L."/>
            <person name="Arahal D.R."/>
        </authorList>
    </citation>
    <scope>NUCLEOTIDE SEQUENCE [LARGE SCALE GENOMIC DNA]</scope>
    <source>
        <strain evidence="2">CECT 5091</strain>
    </source>
</reference>
<evidence type="ECO:0000313" key="2">
    <source>
        <dbReference type="Proteomes" id="UP000051260"/>
    </source>
</evidence>
<gene>
    <name evidence="1" type="ORF">RUE5091_04307</name>
</gene>
<organism evidence="1 2">
    <name type="scientific">Ruegeria denitrificans</name>
    <dbReference type="NCBI Taxonomy" id="1715692"/>
    <lineage>
        <taxon>Bacteria</taxon>
        <taxon>Pseudomonadati</taxon>
        <taxon>Pseudomonadota</taxon>
        <taxon>Alphaproteobacteria</taxon>
        <taxon>Rhodobacterales</taxon>
        <taxon>Roseobacteraceae</taxon>
        <taxon>Ruegeria</taxon>
    </lineage>
</organism>
<proteinExistence type="predicted"/>
<dbReference type="STRING" id="1715692.RUE5091_04307"/>
<sequence length="37" mass="4325">MLPSLFLCFSSKVFGCLNVRFNIIRMDYFIISLAFDC</sequence>
<evidence type="ECO:0000313" key="1">
    <source>
        <dbReference type="EMBL" id="CUK18853.1"/>
    </source>
</evidence>